<dbReference type="Proteomes" id="UP000191931">
    <property type="component" value="Unassembled WGS sequence"/>
</dbReference>
<dbReference type="AlphaFoldDB" id="A0A1W1HIY2"/>
<evidence type="ECO:0000256" key="11">
    <source>
        <dbReference type="SAM" id="Phobius"/>
    </source>
</evidence>
<feature type="transmembrane region" description="Helical" evidence="11">
    <location>
        <begin position="169"/>
        <end position="189"/>
    </location>
</feature>
<evidence type="ECO:0000256" key="2">
    <source>
        <dbReference type="ARBA" id="ARBA00007379"/>
    </source>
</evidence>
<feature type="domain" description="ABC3 transporter permease C-terminal" evidence="12">
    <location>
        <begin position="175"/>
        <end position="299"/>
    </location>
</feature>
<evidence type="ECO:0000259" key="13">
    <source>
        <dbReference type="Pfam" id="PF18075"/>
    </source>
</evidence>
<evidence type="ECO:0000256" key="8">
    <source>
        <dbReference type="ARBA" id="ARBA00023136"/>
    </source>
</evidence>
<sequence length="301" mass="34129">MKLMTIHFERALQEIVANRYVNLMTIMTIGLCTLFISVFGMFYENGARIMSSWNQGDRILVFLHPEVSSKNTNDVQNNLKKMEPVESITFISRKDALEALKQSMPSGTAYLENLERNPLPDSFIVKLKPNRDKNINIADIAAQISKLSHIESVDYGEAWIKEIKKVLDLFRITGIFLMILFSMVTLFVVGNTVRLSLYAREEEFDVMRLVGATEAFMAIPFHITAIIQGVTGALSGFFTLGILYYATLSIIKNFNMMEQSALPMSMEVQFISPYTMTLIFAGAVLLCWVGSFFSLKRHLKN</sequence>
<evidence type="ECO:0000313" key="15">
    <source>
        <dbReference type="Proteomes" id="UP000191931"/>
    </source>
</evidence>
<keyword evidence="5 10" id="KW-0132">Cell division</keyword>
<feature type="domain" description="FtsX extracellular" evidence="13">
    <location>
        <begin position="59"/>
        <end position="153"/>
    </location>
</feature>
<evidence type="ECO:0000256" key="3">
    <source>
        <dbReference type="ARBA" id="ARBA00021907"/>
    </source>
</evidence>
<evidence type="ECO:0000256" key="4">
    <source>
        <dbReference type="ARBA" id="ARBA00022475"/>
    </source>
</evidence>
<keyword evidence="6 11" id="KW-0812">Transmembrane</keyword>
<gene>
    <name evidence="14" type="ORF">MTBBW1_630016</name>
</gene>
<feature type="transmembrane region" description="Helical" evidence="11">
    <location>
        <begin position="20"/>
        <end position="43"/>
    </location>
</feature>
<keyword evidence="7 11" id="KW-1133">Transmembrane helix</keyword>
<evidence type="ECO:0000259" key="12">
    <source>
        <dbReference type="Pfam" id="PF02687"/>
    </source>
</evidence>
<dbReference type="Pfam" id="PF18075">
    <property type="entry name" value="FtsX_ECD"/>
    <property type="match status" value="1"/>
</dbReference>
<dbReference type="InterPro" id="IPR003838">
    <property type="entry name" value="ABC3_permease_C"/>
</dbReference>
<dbReference type="PANTHER" id="PTHR47755">
    <property type="entry name" value="CELL DIVISION PROTEIN FTSX"/>
    <property type="match status" value="1"/>
</dbReference>
<dbReference type="PANTHER" id="PTHR47755:SF1">
    <property type="entry name" value="CELL DIVISION PROTEIN FTSX"/>
    <property type="match status" value="1"/>
</dbReference>
<comment type="subcellular location">
    <subcellularLocation>
        <location evidence="1">Cell membrane</location>
        <topology evidence="1">Multi-pass membrane protein</topology>
    </subcellularLocation>
</comment>
<accession>A0A1W1HIY2</accession>
<evidence type="ECO:0000256" key="6">
    <source>
        <dbReference type="ARBA" id="ARBA00022692"/>
    </source>
</evidence>
<keyword evidence="4 10" id="KW-1003">Cell membrane</keyword>
<keyword evidence="8 10" id="KW-0472">Membrane</keyword>
<evidence type="ECO:0000256" key="5">
    <source>
        <dbReference type="ARBA" id="ARBA00022618"/>
    </source>
</evidence>
<evidence type="ECO:0000256" key="1">
    <source>
        <dbReference type="ARBA" id="ARBA00004651"/>
    </source>
</evidence>
<feature type="transmembrane region" description="Helical" evidence="11">
    <location>
        <begin position="271"/>
        <end position="295"/>
    </location>
</feature>
<name>A0A1W1HIY2_9BACT</name>
<dbReference type="GO" id="GO:0005886">
    <property type="term" value="C:plasma membrane"/>
    <property type="evidence" value="ECO:0007669"/>
    <property type="project" value="UniProtKB-SubCell"/>
</dbReference>
<protein>
    <recommendedName>
        <fullName evidence="3 10">Cell division protein FtsX</fullName>
    </recommendedName>
</protein>
<feature type="transmembrane region" description="Helical" evidence="11">
    <location>
        <begin position="234"/>
        <end position="251"/>
    </location>
</feature>
<evidence type="ECO:0000313" key="14">
    <source>
        <dbReference type="EMBL" id="SLM32322.1"/>
    </source>
</evidence>
<dbReference type="Gene3D" id="3.30.70.3040">
    <property type="match status" value="1"/>
</dbReference>
<dbReference type="InterPro" id="IPR004513">
    <property type="entry name" value="FtsX"/>
</dbReference>
<dbReference type="InterPro" id="IPR040690">
    <property type="entry name" value="FtsX_ECD"/>
</dbReference>
<dbReference type="OrthoDB" id="9813411at2"/>
<evidence type="ECO:0000256" key="9">
    <source>
        <dbReference type="ARBA" id="ARBA00023306"/>
    </source>
</evidence>
<dbReference type="Pfam" id="PF02687">
    <property type="entry name" value="FtsX"/>
    <property type="match status" value="1"/>
</dbReference>
<dbReference type="GO" id="GO:0051301">
    <property type="term" value="P:cell division"/>
    <property type="evidence" value="ECO:0007669"/>
    <property type="project" value="UniProtKB-KW"/>
</dbReference>
<reference evidence="14 15" key="1">
    <citation type="submission" date="2017-03" db="EMBL/GenBank/DDBJ databases">
        <authorList>
            <person name="Afonso C.L."/>
            <person name="Miller P.J."/>
            <person name="Scott M.A."/>
            <person name="Spackman E."/>
            <person name="Goraichik I."/>
            <person name="Dimitrov K.M."/>
            <person name="Suarez D.L."/>
            <person name="Swayne D.E."/>
        </authorList>
    </citation>
    <scope>NUCLEOTIDE SEQUENCE [LARGE SCALE GENOMIC DNA]</scope>
    <source>
        <strain evidence="14">PRJEB14757</strain>
    </source>
</reference>
<evidence type="ECO:0000256" key="7">
    <source>
        <dbReference type="ARBA" id="ARBA00022989"/>
    </source>
</evidence>
<keyword evidence="9 10" id="KW-0131">Cell cycle</keyword>
<dbReference type="STRING" id="1246637.MTBBW1_630016"/>
<proteinExistence type="inferred from homology"/>
<organism evidence="14 15">
    <name type="scientific">Desulfamplus magnetovallimortis</name>
    <dbReference type="NCBI Taxonomy" id="1246637"/>
    <lineage>
        <taxon>Bacteria</taxon>
        <taxon>Pseudomonadati</taxon>
        <taxon>Thermodesulfobacteriota</taxon>
        <taxon>Desulfobacteria</taxon>
        <taxon>Desulfobacterales</taxon>
        <taxon>Desulfobacteraceae</taxon>
        <taxon>Desulfamplus</taxon>
    </lineage>
</organism>
<keyword evidence="15" id="KW-1185">Reference proteome</keyword>
<comment type="similarity">
    <text evidence="2 10">Belongs to the ABC-4 integral membrane protein family. FtsX subfamily.</text>
</comment>
<dbReference type="EMBL" id="FWEV01000307">
    <property type="protein sequence ID" value="SLM32322.1"/>
    <property type="molecule type" value="Genomic_DNA"/>
</dbReference>
<evidence type="ECO:0000256" key="10">
    <source>
        <dbReference type="PIRNR" id="PIRNR003097"/>
    </source>
</evidence>
<dbReference type="PIRSF" id="PIRSF003097">
    <property type="entry name" value="FtsX"/>
    <property type="match status" value="1"/>
</dbReference>